<comment type="caution">
    <text evidence="2">The sequence shown here is derived from an EMBL/GenBank/DDBJ whole genome shotgun (WGS) entry which is preliminary data.</text>
</comment>
<dbReference type="InterPro" id="IPR036010">
    <property type="entry name" value="2Fe-2S_ferredoxin-like_sf"/>
</dbReference>
<dbReference type="SUPFAM" id="SSF54292">
    <property type="entry name" value="2Fe-2S ferredoxin-like"/>
    <property type="match status" value="1"/>
</dbReference>
<reference evidence="2" key="1">
    <citation type="submission" date="2019-08" db="EMBL/GenBank/DDBJ databases">
        <authorList>
            <person name="Kucharzyk K."/>
            <person name="Murdoch R.W."/>
            <person name="Higgins S."/>
            <person name="Loffler F."/>
        </authorList>
    </citation>
    <scope>NUCLEOTIDE SEQUENCE</scope>
</reference>
<dbReference type="EMBL" id="VSSQ01004092">
    <property type="protein sequence ID" value="MPM23701.1"/>
    <property type="molecule type" value="Genomic_DNA"/>
</dbReference>
<evidence type="ECO:0000313" key="2">
    <source>
        <dbReference type="EMBL" id="MPM23701.1"/>
    </source>
</evidence>
<dbReference type="InterPro" id="IPR001041">
    <property type="entry name" value="2Fe-2S_ferredoxin-type"/>
</dbReference>
<keyword evidence="1 2" id="KW-0560">Oxidoreductase</keyword>
<dbReference type="EC" id="1.4.99.5" evidence="2"/>
<dbReference type="Gene3D" id="3.10.20.440">
    <property type="entry name" value="2Fe-2S iron-sulphur cluster binding domain, sarcosine oxidase, alpha subunit, N-terminal domain"/>
    <property type="match status" value="1"/>
</dbReference>
<evidence type="ECO:0000256" key="1">
    <source>
        <dbReference type="ARBA" id="ARBA00023002"/>
    </source>
</evidence>
<proteinExistence type="predicted"/>
<name>A0A644Y6Y4_9ZZZZ</name>
<protein>
    <submittedName>
        <fullName evidence="2">Hydrogen cyanide synthase subunit HcnA</fullName>
        <ecNumber evidence="2">1.4.99.5</ecNumber>
    </submittedName>
</protein>
<dbReference type="Pfam" id="PF13510">
    <property type="entry name" value="Fer2_4"/>
    <property type="match status" value="1"/>
</dbReference>
<dbReference type="InterPro" id="IPR042204">
    <property type="entry name" value="2Fe-2S-bd_N"/>
</dbReference>
<dbReference type="AlphaFoldDB" id="A0A644Y6Y4"/>
<dbReference type="GO" id="GO:0051537">
    <property type="term" value="F:2 iron, 2 sulfur cluster binding"/>
    <property type="evidence" value="ECO:0007669"/>
    <property type="project" value="InterPro"/>
</dbReference>
<dbReference type="CDD" id="cd00207">
    <property type="entry name" value="fer2"/>
    <property type="match status" value="1"/>
</dbReference>
<dbReference type="GO" id="GO:0050622">
    <property type="term" value="F:glycine dehydrogenase (cyanide-forming) activity"/>
    <property type="evidence" value="ECO:0007669"/>
    <property type="project" value="UniProtKB-EC"/>
</dbReference>
<sequence>MDEKSNPGVDRGTMDLIEEHPILDFPRGEKVSFFFDGREMEGYEGEPIAVALHANGIRVYRETAEMHRPRGFFCAIGKCSSCFMVVDGVPNVRTCITPLKPGMKVETQHGKGCVPEAEE</sequence>
<organism evidence="2">
    <name type="scientific">bioreactor metagenome</name>
    <dbReference type="NCBI Taxonomy" id="1076179"/>
    <lineage>
        <taxon>unclassified sequences</taxon>
        <taxon>metagenomes</taxon>
        <taxon>ecological metagenomes</taxon>
    </lineage>
</organism>
<dbReference type="InterPro" id="IPR006058">
    <property type="entry name" value="2Fe2S_fd_BS"/>
</dbReference>
<accession>A0A644Y6Y4</accession>
<gene>
    <name evidence="2" type="primary">hcnA_1</name>
    <name evidence="2" type="ORF">SDC9_70175</name>
</gene>
<dbReference type="PROSITE" id="PS00197">
    <property type="entry name" value="2FE2S_FER_1"/>
    <property type="match status" value="1"/>
</dbReference>